<accession>A0A1G1ZIS9</accession>
<proteinExistence type="predicted"/>
<sequence length="304" mass="34099">MKKAVPVIIIVVLFFASFLQLKAGSLIAKPVIIDKKGEPRITLKEVVVLESQANYKMNIYAVVNNIDILDGDREFKISSQVDLSKSLANWIEISRGVIQLLPGEEKSVDLEIKIGPKAEAGIYHAKISFFEGSTREEAEARKQGPSTLINLEISDNSQEGARLKKFSAERPIFFKMPVAFSFRLEDEENKPLPLDGRVMIYNRRGEEVAVLPINKEGGVASWEGPEQKLLLANLGETGGGFGRYKAILRLSYGAKRTLIQDTVFFWVIPWPIAVVFILILTALIGSIVYAFYKLYNQRSYDQIE</sequence>
<name>A0A1G1ZIS9_9BACT</name>
<evidence type="ECO:0008006" key="4">
    <source>
        <dbReference type="Google" id="ProtNLM"/>
    </source>
</evidence>
<reference evidence="2 3" key="1">
    <citation type="journal article" date="2016" name="Nat. Commun.">
        <title>Thousands of microbial genomes shed light on interconnected biogeochemical processes in an aquifer system.</title>
        <authorList>
            <person name="Anantharaman K."/>
            <person name="Brown C.T."/>
            <person name="Hug L.A."/>
            <person name="Sharon I."/>
            <person name="Castelle C.J."/>
            <person name="Probst A.J."/>
            <person name="Thomas B.C."/>
            <person name="Singh A."/>
            <person name="Wilkins M.J."/>
            <person name="Karaoz U."/>
            <person name="Brodie E.L."/>
            <person name="Williams K.H."/>
            <person name="Hubbard S.S."/>
            <person name="Banfield J.F."/>
        </authorList>
    </citation>
    <scope>NUCLEOTIDE SEQUENCE [LARGE SCALE GENOMIC DNA]</scope>
</reference>
<evidence type="ECO:0000313" key="2">
    <source>
        <dbReference type="EMBL" id="OGY64329.1"/>
    </source>
</evidence>
<evidence type="ECO:0000256" key="1">
    <source>
        <dbReference type="SAM" id="Phobius"/>
    </source>
</evidence>
<keyword evidence="1" id="KW-0472">Membrane</keyword>
<evidence type="ECO:0000313" key="3">
    <source>
        <dbReference type="Proteomes" id="UP000177174"/>
    </source>
</evidence>
<keyword evidence="1" id="KW-0812">Transmembrane</keyword>
<dbReference type="EMBL" id="MHJH01000021">
    <property type="protein sequence ID" value="OGY64329.1"/>
    <property type="molecule type" value="Genomic_DNA"/>
</dbReference>
<dbReference type="Proteomes" id="UP000177174">
    <property type="component" value="Unassembled WGS sequence"/>
</dbReference>
<organism evidence="2 3">
    <name type="scientific">Candidatus Harrisonbacteria bacterium RIFCSPHIGHO2_12_FULL_48_16</name>
    <dbReference type="NCBI Taxonomy" id="1798405"/>
    <lineage>
        <taxon>Bacteria</taxon>
        <taxon>Candidatus Harrisoniibacteriota</taxon>
    </lineage>
</organism>
<comment type="caution">
    <text evidence="2">The sequence shown here is derived from an EMBL/GenBank/DDBJ whole genome shotgun (WGS) entry which is preliminary data.</text>
</comment>
<keyword evidence="1" id="KW-1133">Transmembrane helix</keyword>
<feature type="transmembrane region" description="Helical" evidence="1">
    <location>
        <begin position="263"/>
        <end position="292"/>
    </location>
</feature>
<protein>
    <recommendedName>
        <fullName evidence="4">DUF916 domain-containing protein</fullName>
    </recommendedName>
</protein>
<gene>
    <name evidence="2" type="ORF">A3E64_00570</name>
</gene>
<dbReference type="STRING" id="1798405.A3E64_00570"/>
<dbReference type="AlphaFoldDB" id="A0A1G1ZIS9"/>